<sequence length="120" mass="13560">MKTIIDILLVFCGCLFVYAILCILFIMIPLRIEPGTIKCRKELIDILGAPTQSYSVKNFVAWSGNGSVFISVVEYRDNGIVSSSNSIKVGNIQLLKKTKVWDGKDLYHYITIWPCSRIQL</sequence>
<feature type="transmembrane region" description="Helical" evidence="1">
    <location>
        <begin position="7"/>
        <end position="30"/>
    </location>
</feature>
<dbReference type="RefSeq" id="WP_025237588.1">
    <property type="nucleotide sequence ID" value="NZ_CP070292.1"/>
</dbReference>
<evidence type="ECO:0000313" key="3">
    <source>
        <dbReference type="Proteomes" id="UP000663211"/>
    </source>
</evidence>
<dbReference type="EMBL" id="CP070296">
    <property type="protein sequence ID" value="QST72763.1"/>
    <property type="molecule type" value="Genomic_DNA"/>
</dbReference>
<accession>A0ABD7E9Q0</accession>
<reference evidence="2 3" key="1">
    <citation type="submission" date="2021-03" db="EMBL/GenBank/DDBJ databases">
        <title>Comparative genomics of Chinese and international isolates of Escherichia albertii: population structure and evolution of virulence and antimicrobial resistance.</title>
        <authorList>
            <person name="Wang H."/>
            <person name="Xiong Y."/>
            <person name="Luo L."/>
        </authorList>
    </citation>
    <scope>NUCLEOTIDE SEQUENCE [LARGE SCALE GENOMIC DNA]</scope>
    <source>
        <strain evidence="2 3">Sample 165</strain>
    </source>
</reference>
<dbReference type="AlphaFoldDB" id="A0ABD7E9Q0"/>
<keyword evidence="1" id="KW-0472">Membrane</keyword>
<keyword evidence="1" id="KW-0812">Transmembrane</keyword>
<evidence type="ECO:0000256" key="1">
    <source>
        <dbReference type="SAM" id="Phobius"/>
    </source>
</evidence>
<protein>
    <submittedName>
        <fullName evidence="2">Uncharacterized protein</fullName>
    </submittedName>
</protein>
<name>A0ABD7E9Q0_ESCAL</name>
<organism evidence="2 3">
    <name type="scientific">Escherichia albertii</name>
    <dbReference type="NCBI Taxonomy" id="208962"/>
    <lineage>
        <taxon>Bacteria</taxon>
        <taxon>Pseudomonadati</taxon>
        <taxon>Pseudomonadota</taxon>
        <taxon>Gammaproteobacteria</taxon>
        <taxon>Enterobacterales</taxon>
        <taxon>Enterobacteriaceae</taxon>
        <taxon>Escherichia</taxon>
    </lineage>
</organism>
<proteinExistence type="predicted"/>
<keyword evidence="1" id="KW-1133">Transmembrane helix</keyword>
<gene>
    <name evidence="2" type="ORF">JRC44_18360</name>
</gene>
<evidence type="ECO:0000313" key="2">
    <source>
        <dbReference type="EMBL" id="QST72763.1"/>
    </source>
</evidence>
<dbReference type="Proteomes" id="UP000663211">
    <property type="component" value="Chromosome"/>
</dbReference>